<evidence type="ECO:0000313" key="2">
    <source>
        <dbReference type="EMBL" id="MBX50941.1"/>
    </source>
</evidence>
<proteinExistence type="predicted"/>
<sequence>MNSLEFHCFFRHYYQLYIFTMILLLLTCHISCYLLQE</sequence>
<accession>A0A2P2P8I5</accession>
<evidence type="ECO:0000256" key="1">
    <source>
        <dbReference type="SAM" id="Phobius"/>
    </source>
</evidence>
<dbReference type="AlphaFoldDB" id="A0A2P2P8I5"/>
<reference evidence="2" key="1">
    <citation type="submission" date="2018-02" db="EMBL/GenBank/DDBJ databases">
        <title>Rhizophora mucronata_Transcriptome.</title>
        <authorList>
            <person name="Meera S.P."/>
            <person name="Sreeshan A."/>
            <person name="Augustine A."/>
        </authorList>
    </citation>
    <scope>NUCLEOTIDE SEQUENCE</scope>
    <source>
        <tissue evidence="2">Leaf</tissue>
    </source>
</reference>
<keyword evidence="1" id="KW-0812">Transmembrane</keyword>
<organism evidence="2">
    <name type="scientific">Rhizophora mucronata</name>
    <name type="common">Asiatic mangrove</name>
    <dbReference type="NCBI Taxonomy" id="61149"/>
    <lineage>
        <taxon>Eukaryota</taxon>
        <taxon>Viridiplantae</taxon>
        <taxon>Streptophyta</taxon>
        <taxon>Embryophyta</taxon>
        <taxon>Tracheophyta</taxon>
        <taxon>Spermatophyta</taxon>
        <taxon>Magnoliopsida</taxon>
        <taxon>eudicotyledons</taxon>
        <taxon>Gunneridae</taxon>
        <taxon>Pentapetalae</taxon>
        <taxon>rosids</taxon>
        <taxon>fabids</taxon>
        <taxon>Malpighiales</taxon>
        <taxon>Rhizophoraceae</taxon>
        <taxon>Rhizophora</taxon>
    </lineage>
</organism>
<keyword evidence="1" id="KW-1133">Transmembrane helix</keyword>
<name>A0A2P2P8I5_RHIMU</name>
<keyword evidence="1" id="KW-0472">Membrane</keyword>
<dbReference type="EMBL" id="GGEC01070457">
    <property type="protein sequence ID" value="MBX50941.1"/>
    <property type="molecule type" value="Transcribed_RNA"/>
</dbReference>
<protein>
    <submittedName>
        <fullName evidence="2">Uncharacterized protein</fullName>
    </submittedName>
</protein>
<feature type="transmembrane region" description="Helical" evidence="1">
    <location>
        <begin position="12"/>
        <end position="35"/>
    </location>
</feature>